<name>A0A8S5RFG7_9VIRU</name>
<proteinExistence type="inferred from homology"/>
<sequence length="232" mass="26442">MQVELIAYSTPANERYKYNPMKVVEQCASVCYDSEPDFHDYRIAKGCAKTGHMSVYEHAYFTFHISGISRACLAQLSRHRHISLSVRSQRYCDESSNGVLGCIIPKAFNDEQFEIALQTYCEEIDKYQVLLASGAAKEDARMVLPNAMETELYLSANARALIEASHLRLCSRAQQEIRNMFDLMKKEITLLSPEIAAMMVPQCEVNPSYPFCTEREPCGRHKTLKEVYKSDV</sequence>
<dbReference type="GO" id="GO:0004799">
    <property type="term" value="F:thymidylate synthase activity"/>
    <property type="evidence" value="ECO:0007669"/>
    <property type="project" value="TreeGrafter"/>
</dbReference>
<dbReference type="GO" id="GO:0050797">
    <property type="term" value="F:thymidylate synthase (FAD) activity"/>
    <property type="evidence" value="ECO:0007669"/>
    <property type="project" value="InterPro"/>
</dbReference>
<protein>
    <submittedName>
        <fullName evidence="1">Thymidylate synthase complementing protein</fullName>
    </submittedName>
</protein>
<dbReference type="Gene3D" id="3.30.1360.170">
    <property type="match status" value="1"/>
</dbReference>
<dbReference type="GO" id="GO:0006231">
    <property type="term" value="P:dTMP biosynthetic process"/>
    <property type="evidence" value="ECO:0007669"/>
    <property type="project" value="InterPro"/>
</dbReference>
<dbReference type="PANTHER" id="PTHR34934:SF1">
    <property type="entry name" value="FLAVIN-DEPENDENT THYMIDYLATE SYNTHASE"/>
    <property type="match status" value="1"/>
</dbReference>
<dbReference type="InterPro" id="IPR003669">
    <property type="entry name" value="Thymidylate_synthase_ThyX"/>
</dbReference>
<dbReference type="Pfam" id="PF02511">
    <property type="entry name" value="Thy1"/>
    <property type="match status" value="1"/>
</dbReference>
<dbReference type="NCBIfam" id="TIGR02170">
    <property type="entry name" value="thyX"/>
    <property type="match status" value="1"/>
</dbReference>
<accession>A0A8S5RFG7</accession>
<dbReference type="InterPro" id="IPR036098">
    <property type="entry name" value="Thymidylate_synthase_ThyX_sf"/>
</dbReference>
<dbReference type="EMBL" id="BK059100">
    <property type="protein sequence ID" value="DAE29813.1"/>
    <property type="molecule type" value="Genomic_DNA"/>
</dbReference>
<dbReference type="HAMAP" id="MF_01408">
    <property type="entry name" value="ThyX"/>
    <property type="match status" value="1"/>
</dbReference>
<dbReference type="GO" id="GO:0050660">
    <property type="term" value="F:flavin adenine dinucleotide binding"/>
    <property type="evidence" value="ECO:0007669"/>
    <property type="project" value="InterPro"/>
</dbReference>
<reference evidence="1" key="1">
    <citation type="journal article" date="2021" name="Proc. Natl. Acad. Sci. U.S.A.">
        <title>A Catalog of Tens of Thousands of Viruses from Human Metagenomes Reveals Hidden Associations with Chronic Diseases.</title>
        <authorList>
            <person name="Tisza M.J."/>
            <person name="Buck C.B."/>
        </authorList>
    </citation>
    <scope>NUCLEOTIDE SEQUENCE</scope>
    <source>
        <strain evidence="1">CtqEG8</strain>
    </source>
</reference>
<evidence type="ECO:0000313" key="1">
    <source>
        <dbReference type="EMBL" id="DAE29813.1"/>
    </source>
</evidence>
<dbReference type="PANTHER" id="PTHR34934">
    <property type="entry name" value="FLAVIN-DEPENDENT THYMIDYLATE SYNTHASE"/>
    <property type="match status" value="1"/>
</dbReference>
<dbReference type="CDD" id="cd20175">
    <property type="entry name" value="ThyX"/>
    <property type="match status" value="1"/>
</dbReference>
<organism evidence="1">
    <name type="scientific">virus sp. ctqEG8</name>
    <dbReference type="NCBI Taxonomy" id="2827998"/>
    <lineage>
        <taxon>Viruses</taxon>
    </lineage>
</organism>
<dbReference type="SUPFAM" id="SSF69796">
    <property type="entry name" value="Thymidylate synthase-complementing protein Thy1"/>
    <property type="match status" value="1"/>
</dbReference>
<dbReference type="PROSITE" id="PS51331">
    <property type="entry name" value="THYX"/>
    <property type="match status" value="1"/>
</dbReference>
<dbReference type="GO" id="GO:0070402">
    <property type="term" value="F:NADPH binding"/>
    <property type="evidence" value="ECO:0007669"/>
    <property type="project" value="TreeGrafter"/>
</dbReference>